<evidence type="ECO:0000256" key="1">
    <source>
        <dbReference type="ARBA" id="ARBA00007118"/>
    </source>
</evidence>
<comment type="similarity">
    <text evidence="1">Belongs to the nitroreductase family.</text>
</comment>
<dbReference type="AlphaFoldDB" id="A0A5M6J373"/>
<organism evidence="4 5">
    <name type="scientific">Rhodovastum atsumiense</name>
    <dbReference type="NCBI Taxonomy" id="504468"/>
    <lineage>
        <taxon>Bacteria</taxon>
        <taxon>Pseudomonadati</taxon>
        <taxon>Pseudomonadota</taxon>
        <taxon>Alphaproteobacteria</taxon>
        <taxon>Acetobacterales</taxon>
        <taxon>Acetobacteraceae</taxon>
        <taxon>Rhodovastum</taxon>
    </lineage>
</organism>
<dbReference type="OrthoDB" id="9802510at2"/>
<keyword evidence="2" id="KW-0560">Oxidoreductase</keyword>
<dbReference type="Pfam" id="PF00881">
    <property type="entry name" value="Nitroreductase"/>
    <property type="match status" value="1"/>
</dbReference>
<dbReference type="GO" id="GO:0016491">
    <property type="term" value="F:oxidoreductase activity"/>
    <property type="evidence" value="ECO:0007669"/>
    <property type="project" value="UniProtKB-KW"/>
</dbReference>
<dbReference type="SUPFAM" id="SSF55469">
    <property type="entry name" value="FMN-dependent nitroreductase-like"/>
    <property type="match status" value="1"/>
</dbReference>
<dbReference type="Proteomes" id="UP000325255">
    <property type="component" value="Unassembled WGS sequence"/>
</dbReference>
<dbReference type="PANTHER" id="PTHR43673">
    <property type="entry name" value="NAD(P)H NITROREDUCTASE YDGI-RELATED"/>
    <property type="match status" value="1"/>
</dbReference>
<dbReference type="EMBL" id="VWPK01000003">
    <property type="protein sequence ID" value="KAA5614048.1"/>
    <property type="molecule type" value="Genomic_DNA"/>
</dbReference>
<feature type="domain" description="Nitroreductase" evidence="3">
    <location>
        <begin position="19"/>
        <end position="164"/>
    </location>
</feature>
<dbReference type="RefSeq" id="WP_150038937.1">
    <property type="nucleotide sequence ID" value="NZ_OW485601.1"/>
</dbReference>
<gene>
    <name evidence="4" type="ORF">F1189_02250</name>
</gene>
<evidence type="ECO:0000313" key="4">
    <source>
        <dbReference type="EMBL" id="KAA5614048.1"/>
    </source>
</evidence>
<keyword evidence="5" id="KW-1185">Reference proteome</keyword>
<sequence length="199" mass="21916">MTASASRHADHPIDPLFLERWSTRAFTGEEISETELLTLFEAARWAPSAYNAQPWRFLYARRNTQAWDRFFGLLNPFNQSWADRAAALVVLVSDPQFQPPGADQPVLLRSHSLDAGAAWGNLALQAARGGWQAHGLGGFDIERAITELNVPTGYHVELAIAIGRPGPRPDLPEALLARELPSGRRPIETFAFEGGFVSA</sequence>
<protein>
    <submittedName>
        <fullName evidence="4">Nitroreductase family protein</fullName>
    </submittedName>
</protein>
<proteinExistence type="inferred from homology"/>
<evidence type="ECO:0000313" key="5">
    <source>
        <dbReference type="Proteomes" id="UP000325255"/>
    </source>
</evidence>
<dbReference type="InterPro" id="IPR000415">
    <property type="entry name" value="Nitroreductase-like"/>
</dbReference>
<dbReference type="CDD" id="cd02138">
    <property type="entry name" value="TdsD-like"/>
    <property type="match status" value="1"/>
</dbReference>
<name>A0A5M6J373_9PROT</name>
<dbReference type="Gene3D" id="3.40.109.10">
    <property type="entry name" value="NADH Oxidase"/>
    <property type="match status" value="1"/>
</dbReference>
<dbReference type="PANTHER" id="PTHR43673:SF10">
    <property type="entry name" value="NADH DEHYDROGENASE_NAD(P)H NITROREDUCTASE XCC3605-RELATED"/>
    <property type="match status" value="1"/>
</dbReference>
<evidence type="ECO:0000259" key="3">
    <source>
        <dbReference type="Pfam" id="PF00881"/>
    </source>
</evidence>
<accession>A0A5M6J373</accession>
<reference evidence="4 5" key="1">
    <citation type="submission" date="2019-09" db="EMBL/GenBank/DDBJ databases">
        <title>Genome sequence of Rhodovastum atsumiense, a diverse member of the Acetobacteraceae family of non-sulfur purple photosynthetic bacteria.</title>
        <authorList>
            <person name="Meyer T."/>
            <person name="Kyndt J."/>
        </authorList>
    </citation>
    <scope>NUCLEOTIDE SEQUENCE [LARGE SCALE GENOMIC DNA]</scope>
    <source>
        <strain evidence="4 5">DSM 21279</strain>
    </source>
</reference>
<comment type="caution">
    <text evidence="4">The sequence shown here is derived from an EMBL/GenBank/DDBJ whole genome shotgun (WGS) entry which is preliminary data.</text>
</comment>
<dbReference type="InterPro" id="IPR029479">
    <property type="entry name" value="Nitroreductase"/>
</dbReference>
<evidence type="ECO:0000256" key="2">
    <source>
        <dbReference type="ARBA" id="ARBA00023002"/>
    </source>
</evidence>